<evidence type="ECO:0000313" key="2">
    <source>
        <dbReference type="EMBL" id="RPB15518.1"/>
    </source>
</evidence>
<feature type="region of interest" description="Disordered" evidence="1">
    <location>
        <begin position="1"/>
        <end position="26"/>
    </location>
</feature>
<protein>
    <submittedName>
        <fullName evidence="2">Uncharacterized protein</fullName>
    </submittedName>
</protein>
<proteinExistence type="predicted"/>
<dbReference type="InParanoid" id="A0A3N4L1D2"/>
<dbReference type="EMBL" id="ML119113">
    <property type="protein sequence ID" value="RPB15518.1"/>
    <property type="molecule type" value="Genomic_DNA"/>
</dbReference>
<sequence>MSSSSSTPNHPREHPTTLRKLLASPTLTRPKDWWRSQCVLYELSAPAKGTIKTYRDALEAAMKRPGGLDGVVRPVFKERKDPLKSVVGAKVSKTRPKPRSGATGKKGAEPKTPQRAPGTPKPRTVLKTTRVTRSMTLEVTEEVTVVESAMDFEMEYETEYREQFRKLNTEGRVDEHVRRRRETLFYGVDESVEF</sequence>
<dbReference type="OrthoDB" id="10431423at2759"/>
<name>A0A3N4L1D2_9PEZI</name>
<dbReference type="AlphaFoldDB" id="A0A3N4L1D2"/>
<evidence type="ECO:0000256" key="1">
    <source>
        <dbReference type="SAM" id="MobiDB-lite"/>
    </source>
</evidence>
<accession>A0A3N4L1D2</accession>
<organism evidence="2 3">
    <name type="scientific">Morchella conica CCBAS932</name>
    <dbReference type="NCBI Taxonomy" id="1392247"/>
    <lineage>
        <taxon>Eukaryota</taxon>
        <taxon>Fungi</taxon>
        <taxon>Dikarya</taxon>
        <taxon>Ascomycota</taxon>
        <taxon>Pezizomycotina</taxon>
        <taxon>Pezizomycetes</taxon>
        <taxon>Pezizales</taxon>
        <taxon>Morchellaceae</taxon>
        <taxon>Morchella</taxon>
    </lineage>
</organism>
<keyword evidence="3" id="KW-1185">Reference proteome</keyword>
<dbReference type="Proteomes" id="UP000277580">
    <property type="component" value="Unassembled WGS sequence"/>
</dbReference>
<reference evidence="2 3" key="1">
    <citation type="journal article" date="2018" name="Nat. Ecol. Evol.">
        <title>Pezizomycetes genomes reveal the molecular basis of ectomycorrhizal truffle lifestyle.</title>
        <authorList>
            <person name="Murat C."/>
            <person name="Payen T."/>
            <person name="Noel B."/>
            <person name="Kuo A."/>
            <person name="Morin E."/>
            <person name="Chen J."/>
            <person name="Kohler A."/>
            <person name="Krizsan K."/>
            <person name="Balestrini R."/>
            <person name="Da Silva C."/>
            <person name="Montanini B."/>
            <person name="Hainaut M."/>
            <person name="Levati E."/>
            <person name="Barry K.W."/>
            <person name="Belfiori B."/>
            <person name="Cichocki N."/>
            <person name="Clum A."/>
            <person name="Dockter R.B."/>
            <person name="Fauchery L."/>
            <person name="Guy J."/>
            <person name="Iotti M."/>
            <person name="Le Tacon F."/>
            <person name="Lindquist E.A."/>
            <person name="Lipzen A."/>
            <person name="Malagnac F."/>
            <person name="Mello A."/>
            <person name="Molinier V."/>
            <person name="Miyauchi S."/>
            <person name="Poulain J."/>
            <person name="Riccioni C."/>
            <person name="Rubini A."/>
            <person name="Sitrit Y."/>
            <person name="Splivallo R."/>
            <person name="Traeger S."/>
            <person name="Wang M."/>
            <person name="Zifcakova L."/>
            <person name="Wipf D."/>
            <person name="Zambonelli A."/>
            <person name="Paolocci F."/>
            <person name="Nowrousian M."/>
            <person name="Ottonello S."/>
            <person name="Baldrian P."/>
            <person name="Spatafora J.W."/>
            <person name="Henrissat B."/>
            <person name="Nagy L.G."/>
            <person name="Aury J.M."/>
            <person name="Wincker P."/>
            <person name="Grigoriev I.V."/>
            <person name="Bonfante P."/>
            <person name="Martin F.M."/>
        </authorList>
    </citation>
    <scope>NUCLEOTIDE SEQUENCE [LARGE SCALE GENOMIC DNA]</scope>
    <source>
        <strain evidence="2 3">CCBAS932</strain>
    </source>
</reference>
<evidence type="ECO:0000313" key="3">
    <source>
        <dbReference type="Proteomes" id="UP000277580"/>
    </source>
</evidence>
<feature type="region of interest" description="Disordered" evidence="1">
    <location>
        <begin position="83"/>
        <end position="123"/>
    </location>
</feature>
<gene>
    <name evidence="2" type="ORF">P167DRAFT_434100</name>
</gene>